<proteinExistence type="predicted"/>
<evidence type="ECO:0000313" key="11">
    <source>
        <dbReference type="Proteomes" id="UP000507470"/>
    </source>
</evidence>
<dbReference type="PANTHER" id="PTHR24243">
    <property type="entry name" value="G-PROTEIN COUPLED RECEPTOR"/>
    <property type="match status" value="1"/>
</dbReference>
<reference evidence="10 11" key="1">
    <citation type="submission" date="2020-06" db="EMBL/GenBank/DDBJ databases">
        <authorList>
            <person name="Li R."/>
            <person name="Bekaert M."/>
        </authorList>
    </citation>
    <scope>NUCLEOTIDE SEQUENCE [LARGE SCALE GENOMIC DNA]</scope>
    <source>
        <strain evidence="11">wild</strain>
    </source>
</reference>
<dbReference type="CDD" id="cd00637">
    <property type="entry name" value="7tm_classA_rhodopsin-like"/>
    <property type="match status" value="1"/>
</dbReference>
<dbReference type="Gene3D" id="3.40.50.620">
    <property type="entry name" value="HUPs"/>
    <property type="match status" value="1"/>
</dbReference>
<dbReference type="PANTHER" id="PTHR24243:SF208">
    <property type="entry name" value="PYROKININ-1 RECEPTOR"/>
    <property type="match status" value="1"/>
</dbReference>
<feature type="transmembrane region" description="Helical" evidence="8">
    <location>
        <begin position="20"/>
        <end position="41"/>
    </location>
</feature>
<dbReference type="SUPFAM" id="SSF81321">
    <property type="entry name" value="Family A G protein-coupled receptor-like"/>
    <property type="match status" value="1"/>
</dbReference>
<name>A0A6J8D133_MYTCO</name>
<evidence type="ECO:0000256" key="8">
    <source>
        <dbReference type="SAM" id="Phobius"/>
    </source>
</evidence>
<keyword evidence="6" id="KW-0675">Receptor</keyword>
<keyword evidence="4" id="KW-0297">G-protein coupled receptor</keyword>
<feature type="transmembrane region" description="Helical" evidence="8">
    <location>
        <begin position="90"/>
        <end position="111"/>
    </location>
</feature>
<evidence type="ECO:0000256" key="2">
    <source>
        <dbReference type="ARBA" id="ARBA00022692"/>
    </source>
</evidence>
<organism evidence="10 11">
    <name type="scientific">Mytilus coruscus</name>
    <name type="common">Sea mussel</name>
    <dbReference type="NCBI Taxonomy" id="42192"/>
    <lineage>
        <taxon>Eukaryota</taxon>
        <taxon>Metazoa</taxon>
        <taxon>Spiralia</taxon>
        <taxon>Lophotrochozoa</taxon>
        <taxon>Mollusca</taxon>
        <taxon>Bivalvia</taxon>
        <taxon>Autobranchia</taxon>
        <taxon>Pteriomorphia</taxon>
        <taxon>Mytilida</taxon>
        <taxon>Mytiloidea</taxon>
        <taxon>Mytilidae</taxon>
        <taxon>Mytilinae</taxon>
        <taxon>Mytilus</taxon>
    </lineage>
</organism>
<evidence type="ECO:0000256" key="4">
    <source>
        <dbReference type="ARBA" id="ARBA00023040"/>
    </source>
</evidence>
<dbReference type="CDD" id="cd23659">
    <property type="entry name" value="USP_At3g01520-like"/>
    <property type="match status" value="1"/>
</dbReference>
<keyword evidence="3 8" id="KW-1133">Transmembrane helix</keyword>
<dbReference type="Pfam" id="PF00582">
    <property type="entry name" value="Usp"/>
    <property type="match status" value="1"/>
</dbReference>
<dbReference type="Pfam" id="PF00001">
    <property type="entry name" value="7tm_1"/>
    <property type="match status" value="1"/>
</dbReference>
<keyword evidence="5 8" id="KW-0472">Membrane</keyword>
<dbReference type="PROSITE" id="PS50262">
    <property type="entry name" value="G_PROTEIN_RECEP_F1_2"/>
    <property type="match status" value="1"/>
</dbReference>
<dbReference type="AlphaFoldDB" id="A0A6J8D133"/>
<dbReference type="GO" id="GO:0004930">
    <property type="term" value="F:G protein-coupled receptor activity"/>
    <property type="evidence" value="ECO:0007669"/>
    <property type="project" value="UniProtKB-KW"/>
</dbReference>
<dbReference type="Gene3D" id="1.20.1070.10">
    <property type="entry name" value="Rhodopsin 7-helix transmembrane proteins"/>
    <property type="match status" value="1"/>
</dbReference>
<feature type="transmembrane region" description="Helical" evidence="8">
    <location>
        <begin position="334"/>
        <end position="353"/>
    </location>
</feature>
<accession>A0A6J8D133</accession>
<dbReference type="EMBL" id="CACVKT020006443">
    <property type="protein sequence ID" value="CAC5401566.1"/>
    <property type="molecule type" value="Genomic_DNA"/>
</dbReference>
<keyword evidence="7" id="KW-0807">Transducer</keyword>
<sequence>MDDTDYWNAYFMRLYIPLDILLILFIITGVTGNGLVAYIYGFKKKTIKDGQYFLPYLAVADLLGSIISSLNGLAMTLMPLTNEFDLLCKFGGLLGSAIICMSTCLLIMIAIQRYLKVCRRKGPVMTLKWRKAIMICALFVSAVLAGPSMVAYGSIPLQSINRNVTGKICGKITGTVSAIYDVVLSVAYILVCGLLIVPYCLIARKTCTHLKKGFQSDLKSQKRSKNENYDNQTQGYPISTLDTELKPDYSISVPSNIQQSNQIIVDLENNSMRNCSKVIKKQSKTNQRIISKVTKISLIITLTFLIGSLPKIILTIAEIVPTTFWENATDVEMFVNQGYILNYIANPFIYTFFDKTFKTEIKNILCCCICEIYGCTQTWKTDALIVALDGSHHSDYAFDWYLNNSKRDGDNVVIVTCFDKHHGHHHGHGSGDVHEATTKLQADIDSHKSQADEFKEKLRLAGVKGDVVASAGKPGEVVVHVASERNASMIICGSRGHGALRRTIMGSISSYIVHHSIIPVVVCRNKSHHDPANEHHNKHH</sequence>
<feature type="transmembrane region" description="Helical" evidence="8">
    <location>
        <begin position="296"/>
        <end position="314"/>
    </location>
</feature>
<feature type="transmembrane region" description="Helical" evidence="8">
    <location>
        <begin position="132"/>
        <end position="155"/>
    </location>
</feature>
<dbReference type="InterPro" id="IPR014729">
    <property type="entry name" value="Rossmann-like_a/b/a_fold"/>
</dbReference>
<dbReference type="Proteomes" id="UP000507470">
    <property type="component" value="Unassembled WGS sequence"/>
</dbReference>
<feature type="domain" description="G-protein coupled receptors family 1 profile" evidence="9">
    <location>
        <begin position="32"/>
        <end position="350"/>
    </location>
</feature>
<keyword evidence="2 8" id="KW-0812">Transmembrane</keyword>
<gene>
    <name evidence="10" type="ORF">MCOR_35637</name>
</gene>
<evidence type="ECO:0000256" key="1">
    <source>
        <dbReference type="ARBA" id="ARBA00004141"/>
    </source>
</evidence>
<keyword evidence="11" id="KW-1185">Reference proteome</keyword>
<dbReference type="InterPro" id="IPR017452">
    <property type="entry name" value="GPCR_Rhodpsn_7TM"/>
</dbReference>
<evidence type="ECO:0000259" key="9">
    <source>
        <dbReference type="PROSITE" id="PS50262"/>
    </source>
</evidence>
<dbReference type="OrthoDB" id="6077868at2759"/>
<comment type="subcellular location">
    <subcellularLocation>
        <location evidence="1">Membrane</location>
        <topology evidence="1">Multi-pass membrane protein</topology>
    </subcellularLocation>
</comment>
<feature type="transmembrane region" description="Helical" evidence="8">
    <location>
        <begin position="53"/>
        <end position="78"/>
    </location>
</feature>
<dbReference type="PRINTS" id="PR00237">
    <property type="entry name" value="GPCRRHODOPSN"/>
</dbReference>
<dbReference type="SUPFAM" id="SSF52402">
    <property type="entry name" value="Adenine nucleotide alpha hydrolases-like"/>
    <property type="match status" value="1"/>
</dbReference>
<evidence type="ECO:0000256" key="6">
    <source>
        <dbReference type="ARBA" id="ARBA00023170"/>
    </source>
</evidence>
<evidence type="ECO:0000256" key="7">
    <source>
        <dbReference type="ARBA" id="ARBA00023224"/>
    </source>
</evidence>
<dbReference type="InterPro" id="IPR006016">
    <property type="entry name" value="UspA"/>
</dbReference>
<evidence type="ECO:0000256" key="5">
    <source>
        <dbReference type="ARBA" id="ARBA00023136"/>
    </source>
</evidence>
<evidence type="ECO:0000256" key="3">
    <source>
        <dbReference type="ARBA" id="ARBA00022989"/>
    </source>
</evidence>
<protein>
    <recommendedName>
        <fullName evidence="9">G-protein coupled receptors family 1 profile domain-containing protein</fullName>
    </recommendedName>
</protein>
<dbReference type="InterPro" id="IPR000276">
    <property type="entry name" value="GPCR_Rhodpsn"/>
</dbReference>
<dbReference type="GO" id="GO:0016020">
    <property type="term" value="C:membrane"/>
    <property type="evidence" value="ECO:0007669"/>
    <property type="project" value="UniProtKB-SubCell"/>
</dbReference>
<evidence type="ECO:0000313" key="10">
    <source>
        <dbReference type="EMBL" id="CAC5401566.1"/>
    </source>
</evidence>
<feature type="transmembrane region" description="Helical" evidence="8">
    <location>
        <begin position="182"/>
        <end position="202"/>
    </location>
</feature>